<dbReference type="SUPFAM" id="SSF53146">
    <property type="entry name" value="Nitrogenase accessory factor-like"/>
    <property type="match status" value="1"/>
</dbReference>
<reference evidence="2" key="1">
    <citation type="submission" date="2022-03" db="EMBL/GenBank/DDBJ databases">
        <title>Description of Abyssus ytuae gen. nov., sp. nov., a novel member of the family Flavobacteriaceae isolated from the sediment of Mariana Trench.</title>
        <authorList>
            <person name="Zhang J."/>
            <person name="Xu X."/>
        </authorList>
    </citation>
    <scope>NUCLEOTIDE SEQUENCE</scope>
    <source>
        <strain evidence="2">MT3330</strain>
    </source>
</reference>
<dbReference type="KEGG" id="fbm:MQE35_08570"/>
<feature type="domain" description="Dinitrogenase iron-molybdenum cofactor biosynthesis" evidence="1">
    <location>
        <begin position="14"/>
        <end position="104"/>
    </location>
</feature>
<dbReference type="Gene3D" id="3.30.420.130">
    <property type="entry name" value="Dinitrogenase iron-molybdenum cofactor biosynthesis domain"/>
    <property type="match status" value="1"/>
</dbReference>
<organism evidence="2 3">
    <name type="scientific">Abyssalbus ytuae</name>
    <dbReference type="NCBI Taxonomy" id="2926907"/>
    <lineage>
        <taxon>Bacteria</taxon>
        <taxon>Pseudomonadati</taxon>
        <taxon>Bacteroidota</taxon>
        <taxon>Flavobacteriia</taxon>
        <taxon>Flavobacteriales</taxon>
        <taxon>Flavobacteriaceae</taxon>
        <taxon>Abyssalbus</taxon>
    </lineage>
</organism>
<dbReference type="PANTHER" id="PTHR42983:SF1">
    <property type="entry name" value="IRON-MOLYBDENUM PROTEIN"/>
    <property type="match status" value="1"/>
</dbReference>
<dbReference type="Pfam" id="PF02579">
    <property type="entry name" value="Nitro_FeMo-Co"/>
    <property type="match status" value="1"/>
</dbReference>
<dbReference type="InterPro" id="IPR003731">
    <property type="entry name" value="Di-Nase_FeMo-co_biosynth"/>
</dbReference>
<sequence>MKTVITSSGYSVKSQFDLRFGRAAWYCIYDDKADSVTFYENNFIDNKSDAGTKAANKMVEWNIQRIISGDFGIKAKTILDKHQIQLVILENKNYTVDDLLNKLKH</sequence>
<keyword evidence="3" id="KW-1185">Reference proteome</keyword>
<gene>
    <name evidence="2" type="ORF">MQE35_08570</name>
</gene>
<dbReference type="EMBL" id="CP094358">
    <property type="protein sequence ID" value="UOB19339.1"/>
    <property type="molecule type" value="Genomic_DNA"/>
</dbReference>
<dbReference type="RefSeq" id="WP_255845955.1">
    <property type="nucleotide sequence ID" value="NZ_CP094358.1"/>
</dbReference>
<dbReference type="InterPro" id="IPR036105">
    <property type="entry name" value="DiNase_FeMo-co_biosyn_sf"/>
</dbReference>
<proteinExistence type="predicted"/>
<evidence type="ECO:0000313" key="3">
    <source>
        <dbReference type="Proteomes" id="UP000831290"/>
    </source>
</evidence>
<evidence type="ECO:0000259" key="1">
    <source>
        <dbReference type="Pfam" id="PF02579"/>
    </source>
</evidence>
<accession>A0A9E6ZR13</accession>
<dbReference type="AlphaFoldDB" id="A0A9E6ZR13"/>
<name>A0A9E6ZR13_9FLAO</name>
<dbReference type="PANTHER" id="PTHR42983">
    <property type="entry name" value="DINITROGENASE IRON-MOLYBDENUM COFACTOR PROTEIN-RELATED"/>
    <property type="match status" value="1"/>
</dbReference>
<evidence type="ECO:0000313" key="2">
    <source>
        <dbReference type="EMBL" id="UOB19339.1"/>
    </source>
</evidence>
<protein>
    <submittedName>
        <fullName evidence="2">NifB/NifX family molybdenum-iron cluster-binding protein</fullName>
    </submittedName>
</protein>
<dbReference type="Proteomes" id="UP000831290">
    <property type="component" value="Chromosome"/>
</dbReference>